<protein>
    <submittedName>
        <fullName evidence="1">Uncharacterized protein</fullName>
    </submittedName>
</protein>
<gene>
    <name evidence="1" type="ORF">LAESUDRAFT_722355</name>
</gene>
<dbReference type="EMBL" id="KV427610">
    <property type="protein sequence ID" value="KZT10180.1"/>
    <property type="molecule type" value="Genomic_DNA"/>
</dbReference>
<sequence length="149" mass="16581">MQGVLAGRRAQRYPEVVQFFQKVADNDIRRDFAAPSRCMSGYCGPHLQAACWPIVIGVQRTAVAASTNSGNATWRGGTPCWRLDAVVHSVEPRSVFQVFRRLKSLARLSAGVKLSALPGEFVKLTMSTLRTVWWNTMRLPILFRCASAK</sequence>
<keyword evidence="2" id="KW-1185">Reference proteome</keyword>
<name>A0A165GD11_9APHY</name>
<reference evidence="1 2" key="1">
    <citation type="journal article" date="2016" name="Mol. Biol. Evol.">
        <title>Comparative Genomics of Early-Diverging Mushroom-Forming Fungi Provides Insights into the Origins of Lignocellulose Decay Capabilities.</title>
        <authorList>
            <person name="Nagy L.G."/>
            <person name="Riley R."/>
            <person name="Tritt A."/>
            <person name="Adam C."/>
            <person name="Daum C."/>
            <person name="Floudas D."/>
            <person name="Sun H."/>
            <person name="Yadav J.S."/>
            <person name="Pangilinan J."/>
            <person name="Larsson K.H."/>
            <person name="Matsuura K."/>
            <person name="Barry K."/>
            <person name="Labutti K."/>
            <person name="Kuo R."/>
            <person name="Ohm R.A."/>
            <person name="Bhattacharya S.S."/>
            <person name="Shirouzu T."/>
            <person name="Yoshinaga Y."/>
            <person name="Martin F.M."/>
            <person name="Grigoriev I.V."/>
            <person name="Hibbett D.S."/>
        </authorList>
    </citation>
    <scope>NUCLEOTIDE SEQUENCE [LARGE SCALE GENOMIC DNA]</scope>
    <source>
        <strain evidence="1 2">93-53</strain>
    </source>
</reference>
<dbReference type="InParanoid" id="A0A165GD11"/>
<accession>A0A165GD11</accession>
<dbReference type="Proteomes" id="UP000076871">
    <property type="component" value="Unassembled WGS sequence"/>
</dbReference>
<organism evidence="1 2">
    <name type="scientific">Laetiporus sulphureus 93-53</name>
    <dbReference type="NCBI Taxonomy" id="1314785"/>
    <lineage>
        <taxon>Eukaryota</taxon>
        <taxon>Fungi</taxon>
        <taxon>Dikarya</taxon>
        <taxon>Basidiomycota</taxon>
        <taxon>Agaricomycotina</taxon>
        <taxon>Agaricomycetes</taxon>
        <taxon>Polyporales</taxon>
        <taxon>Laetiporus</taxon>
    </lineage>
</organism>
<dbReference type="AlphaFoldDB" id="A0A165GD11"/>
<proteinExistence type="predicted"/>
<dbReference type="RefSeq" id="XP_040767920.1">
    <property type="nucleotide sequence ID" value="XM_040908193.1"/>
</dbReference>
<evidence type="ECO:0000313" key="2">
    <source>
        <dbReference type="Proteomes" id="UP000076871"/>
    </source>
</evidence>
<dbReference type="GeneID" id="63825222"/>
<evidence type="ECO:0000313" key="1">
    <source>
        <dbReference type="EMBL" id="KZT10180.1"/>
    </source>
</evidence>